<name>A0ABV6INM2_9PROT</name>
<proteinExistence type="inferred from homology"/>
<dbReference type="PRINTS" id="PR00080">
    <property type="entry name" value="SDRFAMILY"/>
</dbReference>
<dbReference type="RefSeq" id="WP_377049340.1">
    <property type="nucleotide sequence ID" value="NZ_JBHLVZ010000003.1"/>
</dbReference>
<evidence type="ECO:0000256" key="1">
    <source>
        <dbReference type="ARBA" id="ARBA00006484"/>
    </source>
</evidence>
<dbReference type="Pfam" id="PF13561">
    <property type="entry name" value="adh_short_C2"/>
    <property type="match status" value="1"/>
</dbReference>
<accession>A0ABV6INM2</accession>
<comment type="similarity">
    <text evidence="1">Belongs to the short-chain dehydrogenases/reductases (SDR) family.</text>
</comment>
<dbReference type="Gene3D" id="3.40.50.720">
    <property type="entry name" value="NAD(P)-binding Rossmann-like Domain"/>
    <property type="match status" value="1"/>
</dbReference>
<gene>
    <name evidence="3" type="ORF">ACFFIC_06425</name>
</gene>
<organism evidence="3 4">
    <name type="scientific">Muricoccus vinaceus</name>
    <dbReference type="NCBI Taxonomy" id="424704"/>
    <lineage>
        <taxon>Bacteria</taxon>
        <taxon>Pseudomonadati</taxon>
        <taxon>Pseudomonadota</taxon>
        <taxon>Alphaproteobacteria</taxon>
        <taxon>Acetobacterales</taxon>
        <taxon>Roseomonadaceae</taxon>
        <taxon>Muricoccus</taxon>
    </lineage>
</organism>
<dbReference type="Proteomes" id="UP001589789">
    <property type="component" value="Unassembled WGS sequence"/>
</dbReference>
<dbReference type="PANTHER" id="PTHR48107:SF7">
    <property type="entry name" value="RE15974P"/>
    <property type="match status" value="1"/>
</dbReference>
<dbReference type="InterPro" id="IPR002347">
    <property type="entry name" value="SDR_fam"/>
</dbReference>
<protein>
    <submittedName>
        <fullName evidence="3">SDR family oxidoreductase</fullName>
    </submittedName>
</protein>
<dbReference type="PRINTS" id="PR00081">
    <property type="entry name" value="GDHRDH"/>
</dbReference>
<evidence type="ECO:0000256" key="2">
    <source>
        <dbReference type="ARBA" id="ARBA00023002"/>
    </source>
</evidence>
<keyword evidence="4" id="KW-1185">Reference proteome</keyword>
<dbReference type="EMBL" id="JBHLVZ010000003">
    <property type="protein sequence ID" value="MFC0385185.1"/>
    <property type="molecule type" value="Genomic_DNA"/>
</dbReference>
<sequence length="255" mass="26708">MTAEGSVVPQGALVVTGGGRGIGSRIAVQAARAGMPVAFFYLNRGAEAEATLSEIRATGVEGLAIRADVSIESDILSAFAEVDRVFGGVRALVNNAATNGGRARLRDLRQDQLERTFRTNVFGSFLCSREATRRMSTQRSGQGGAIVNISSGATRTGSADVWVHYAASKGAIETMTLGLSRELASEGIRVNAVRCGIIDTEVHKGHGEDRVKDLLARVPMARMGTPDEVAAAVSWLLSPAASYVTGTTIDVMGGL</sequence>
<reference evidence="3 4" key="1">
    <citation type="submission" date="2024-09" db="EMBL/GenBank/DDBJ databases">
        <authorList>
            <person name="Sun Q."/>
            <person name="Mori K."/>
        </authorList>
    </citation>
    <scope>NUCLEOTIDE SEQUENCE [LARGE SCALE GENOMIC DNA]</scope>
    <source>
        <strain evidence="3 4">CCM 7468</strain>
    </source>
</reference>
<dbReference type="InterPro" id="IPR036291">
    <property type="entry name" value="NAD(P)-bd_dom_sf"/>
</dbReference>
<comment type="caution">
    <text evidence="3">The sequence shown here is derived from an EMBL/GenBank/DDBJ whole genome shotgun (WGS) entry which is preliminary data.</text>
</comment>
<dbReference type="PANTHER" id="PTHR48107">
    <property type="entry name" value="NADPH-DEPENDENT ALDEHYDE REDUCTASE-LIKE PROTEIN, CHLOROPLASTIC-RELATED"/>
    <property type="match status" value="1"/>
</dbReference>
<dbReference type="SUPFAM" id="SSF51735">
    <property type="entry name" value="NAD(P)-binding Rossmann-fold domains"/>
    <property type="match status" value="1"/>
</dbReference>
<keyword evidence="2" id="KW-0560">Oxidoreductase</keyword>
<evidence type="ECO:0000313" key="3">
    <source>
        <dbReference type="EMBL" id="MFC0385185.1"/>
    </source>
</evidence>
<evidence type="ECO:0000313" key="4">
    <source>
        <dbReference type="Proteomes" id="UP001589789"/>
    </source>
</evidence>